<dbReference type="Gene3D" id="3.30.70.2450">
    <property type="match status" value="1"/>
</dbReference>
<sequence length="543" mass="56881">MTTHRTCKEFDADVLIAGAGPTGLMLAHELSIAGVSCVVVERHTGIDPTVKAGAIGPLAAEALRRRGLGPALERASLQAVAQVLGNFRTKAPELDARMRALEETGASPVEVAAAMNKESPVGGKGHFAGIWRVDASKREESERATTLIGQQALEALLEEALEGAPEVRLARGRTVTGVVQDAEGVVVETDGAGGPGTLRGRWLVGCDGGRSLVRKISGFAFPGTDPTMTGHQVVAEYADPDVLLPHGWRRTENGMMAYGPTPGRLFLARFDGPPADRDAPVTLDEVQAAARHVTGTDVVVTAVSSATRFTDHARQVTAYRSGRVLLAGDAAHVHSPFGGQGLNLGLMDAVNLGWKLASVLADRAPDGLLDTYTAERHPVGARVLANTRAQVALMRPGPHVGALRDLVGELLDEVDGANAFFGRMLGGLDIRHEMPYATGVPEETMPLLGRPVPDLRLADGSSLSDRMTTGRGILLAPDAGPAAAWAHRVDLVTAGPAAQEAHRGIAALLVRPDGIVAWSAGTAGEPDHTLLEKALTTWFGAGR</sequence>
<evidence type="ECO:0000256" key="1">
    <source>
        <dbReference type="ARBA" id="ARBA00001974"/>
    </source>
</evidence>
<accession>A0ABW1GMJ7</accession>
<comment type="caution">
    <text evidence="5">The sequence shown here is derived from an EMBL/GenBank/DDBJ whole genome shotgun (WGS) entry which is preliminary data.</text>
</comment>
<keyword evidence="5" id="KW-0560">Oxidoreductase</keyword>
<dbReference type="Pfam" id="PF01494">
    <property type="entry name" value="FAD_binding_3"/>
    <property type="match status" value="1"/>
</dbReference>
<dbReference type="EMBL" id="JBHSPU010000014">
    <property type="protein sequence ID" value="MFC5914571.1"/>
    <property type="molecule type" value="Genomic_DNA"/>
</dbReference>
<evidence type="ECO:0000256" key="3">
    <source>
        <dbReference type="ARBA" id="ARBA00022827"/>
    </source>
</evidence>
<dbReference type="SUPFAM" id="SSF51905">
    <property type="entry name" value="FAD/NAD(P)-binding domain"/>
    <property type="match status" value="1"/>
</dbReference>
<dbReference type="Pfam" id="PF21274">
    <property type="entry name" value="Rng_hyd_C"/>
    <property type="match status" value="1"/>
</dbReference>
<dbReference type="InterPro" id="IPR036188">
    <property type="entry name" value="FAD/NAD-bd_sf"/>
</dbReference>
<organism evidence="5 6">
    <name type="scientific">Streptomyces pulveraceus</name>
    <dbReference type="NCBI Taxonomy" id="68258"/>
    <lineage>
        <taxon>Bacteria</taxon>
        <taxon>Bacillati</taxon>
        <taxon>Actinomycetota</taxon>
        <taxon>Actinomycetes</taxon>
        <taxon>Kitasatosporales</taxon>
        <taxon>Streptomycetaceae</taxon>
        <taxon>Streptomyces</taxon>
    </lineage>
</organism>
<dbReference type="RefSeq" id="WP_344511437.1">
    <property type="nucleotide sequence ID" value="NZ_BAAATU010000020.1"/>
</dbReference>
<name>A0ABW1GMJ7_9ACTN</name>
<evidence type="ECO:0000256" key="2">
    <source>
        <dbReference type="ARBA" id="ARBA00022630"/>
    </source>
</evidence>
<dbReference type="Proteomes" id="UP001596200">
    <property type="component" value="Unassembled WGS sequence"/>
</dbReference>
<dbReference type="PANTHER" id="PTHR43004">
    <property type="entry name" value="TRK SYSTEM POTASSIUM UPTAKE PROTEIN"/>
    <property type="match status" value="1"/>
</dbReference>
<dbReference type="PRINTS" id="PR00420">
    <property type="entry name" value="RNGMNOXGNASE"/>
</dbReference>
<protein>
    <submittedName>
        <fullName evidence="5">FAD-dependent monooxygenase</fullName>
    </submittedName>
</protein>
<dbReference type="GO" id="GO:0004497">
    <property type="term" value="F:monooxygenase activity"/>
    <property type="evidence" value="ECO:0007669"/>
    <property type="project" value="UniProtKB-KW"/>
</dbReference>
<proteinExistence type="predicted"/>
<feature type="domain" description="FAD-binding" evidence="4">
    <location>
        <begin position="11"/>
        <end position="386"/>
    </location>
</feature>
<evidence type="ECO:0000313" key="6">
    <source>
        <dbReference type="Proteomes" id="UP001596200"/>
    </source>
</evidence>
<dbReference type="Gene3D" id="3.50.50.60">
    <property type="entry name" value="FAD/NAD(P)-binding domain"/>
    <property type="match status" value="1"/>
</dbReference>
<keyword evidence="3" id="KW-0274">FAD</keyword>
<dbReference type="InterPro" id="IPR002938">
    <property type="entry name" value="FAD-bd"/>
</dbReference>
<gene>
    <name evidence="5" type="ORF">ACFP1B_14170</name>
</gene>
<dbReference type="PANTHER" id="PTHR43004:SF19">
    <property type="entry name" value="BINDING MONOOXYGENASE, PUTATIVE (JCVI)-RELATED"/>
    <property type="match status" value="1"/>
</dbReference>
<evidence type="ECO:0000313" key="5">
    <source>
        <dbReference type="EMBL" id="MFC5914571.1"/>
    </source>
</evidence>
<keyword evidence="2" id="KW-0285">Flavoprotein</keyword>
<comment type="cofactor">
    <cofactor evidence="1">
        <name>FAD</name>
        <dbReference type="ChEBI" id="CHEBI:57692"/>
    </cofactor>
</comment>
<evidence type="ECO:0000259" key="4">
    <source>
        <dbReference type="Pfam" id="PF01494"/>
    </source>
</evidence>
<dbReference type="InterPro" id="IPR050641">
    <property type="entry name" value="RIFMO-like"/>
</dbReference>
<keyword evidence="5" id="KW-0503">Monooxygenase</keyword>
<reference evidence="6" key="1">
    <citation type="journal article" date="2019" name="Int. J. Syst. Evol. Microbiol.">
        <title>The Global Catalogue of Microorganisms (GCM) 10K type strain sequencing project: providing services to taxonomists for standard genome sequencing and annotation.</title>
        <authorList>
            <consortium name="The Broad Institute Genomics Platform"/>
            <consortium name="The Broad Institute Genome Sequencing Center for Infectious Disease"/>
            <person name="Wu L."/>
            <person name="Ma J."/>
        </authorList>
    </citation>
    <scope>NUCLEOTIDE SEQUENCE [LARGE SCALE GENOMIC DNA]</scope>
    <source>
        <strain evidence="6">JCM 4147</strain>
    </source>
</reference>
<keyword evidence="6" id="KW-1185">Reference proteome</keyword>
<dbReference type="Gene3D" id="3.40.30.120">
    <property type="match status" value="1"/>
</dbReference>